<protein>
    <submittedName>
        <fullName evidence="1">Uncharacterized protein</fullName>
    </submittedName>
</protein>
<dbReference type="AlphaFoldDB" id="A0A1Q9D1T7"/>
<dbReference type="EMBL" id="LSRX01000776">
    <property type="protein sequence ID" value="OLP89141.1"/>
    <property type="molecule type" value="Genomic_DNA"/>
</dbReference>
<comment type="caution">
    <text evidence="1">The sequence shown here is derived from an EMBL/GenBank/DDBJ whole genome shotgun (WGS) entry which is preliminary data.</text>
</comment>
<reference evidence="1 2" key="1">
    <citation type="submission" date="2016-02" db="EMBL/GenBank/DDBJ databases">
        <title>Genome analysis of coral dinoflagellate symbionts highlights evolutionary adaptations to a symbiotic lifestyle.</title>
        <authorList>
            <person name="Aranda M."/>
            <person name="Li Y."/>
            <person name="Liew Y.J."/>
            <person name="Baumgarten S."/>
            <person name="Simakov O."/>
            <person name="Wilson M."/>
            <person name="Piel J."/>
            <person name="Ashoor H."/>
            <person name="Bougouffa S."/>
            <person name="Bajic V.B."/>
            <person name="Ryu T."/>
            <person name="Ravasi T."/>
            <person name="Bayer T."/>
            <person name="Micklem G."/>
            <person name="Kim H."/>
            <person name="Bhak J."/>
            <person name="Lajeunesse T.C."/>
            <person name="Voolstra C.R."/>
        </authorList>
    </citation>
    <scope>NUCLEOTIDE SEQUENCE [LARGE SCALE GENOMIC DNA]</scope>
    <source>
        <strain evidence="1 2">CCMP2467</strain>
    </source>
</reference>
<organism evidence="1 2">
    <name type="scientific">Symbiodinium microadriaticum</name>
    <name type="common">Dinoflagellate</name>
    <name type="synonym">Zooxanthella microadriatica</name>
    <dbReference type="NCBI Taxonomy" id="2951"/>
    <lineage>
        <taxon>Eukaryota</taxon>
        <taxon>Sar</taxon>
        <taxon>Alveolata</taxon>
        <taxon>Dinophyceae</taxon>
        <taxon>Suessiales</taxon>
        <taxon>Symbiodiniaceae</taxon>
        <taxon>Symbiodinium</taxon>
    </lineage>
</organism>
<keyword evidence="2" id="KW-1185">Reference proteome</keyword>
<evidence type="ECO:0000313" key="1">
    <source>
        <dbReference type="EMBL" id="OLP89141.1"/>
    </source>
</evidence>
<dbReference type="Proteomes" id="UP000186817">
    <property type="component" value="Unassembled WGS sequence"/>
</dbReference>
<gene>
    <name evidence="1" type="ORF">AK812_SmicGene29424</name>
</gene>
<evidence type="ECO:0000313" key="2">
    <source>
        <dbReference type="Proteomes" id="UP000186817"/>
    </source>
</evidence>
<proteinExistence type="predicted"/>
<accession>A0A1Q9D1T7</accession>
<name>A0A1Q9D1T7_SYMMI</name>
<sequence>MLLAEGFGENQPFSPISQERCSLYSFSAKTQRGKSFFEGRVPESDHGERQEDAVGNLQKLSEVGRTTDPRKELSLLESSMGGFKLAFYLMTEDLFDHSNIVYKVTELLWTWYGMQIVSNLQKTELSKDHPDADLHEPAEKGLLSRDAEIRKTTALKAQGYEVAAPGSEVIDMDDVETQEMDPIDDPCLQKQLPVVELAYFWRKKKEECQCAEQQKSVCQHALQPTCSMFWCRPCRIPKLWKMNKTRKQTNSTIQPVIEHSNVFESRSMWHPAKVGRESFEKEFSRVSRKRQKLIVLQRICPQAALKVYRDCR</sequence>